<keyword evidence="1" id="KW-0732">Signal</keyword>
<feature type="signal peptide" evidence="1">
    <location>
        <begin position="1"/>
        <end position="21"/>
    </location>
</feature>
<evidence type="ECO:0000313" key="2">
    <source>
        <dbReference type="EMBL" id="CAE4568554.1"/>
    </source>
</evidence>
<protein>
    <submittedName>
        <fullName evidence="2">Uncharacterized protein</fullName>
    </submittedName>
</protein>
<gene>
    <name evidence="2" type="ORF">AMON00008_LOCUS8173</name>
</gene>
<organism evidence="2">
    <name type="scientific">Alexandrium monilatum</name>
    <dbReference type="NCBI Taxonomy" id="311494"/>
    <lineage>
        <taxon>Eukaryota</taxon>
        <taxon>Sar</taxon>
        <taxon>Alveolata</taxon>
        <taxon>Dinophyceae</taxon>
        <taxon>Gonyaulacales</taxon>
        <taxon>Pyrocystaceae</taxon>
        <taxon>Alexandrium</taxon>
    </lineage>
</organism>
<sequence length="292" mass="31304">MRAVLAAAWPHLWLSSGGVGAASLGPTPVLGAELPALARGSLDYCPPIADSFIDFSCVDNSSRTAVIAFLSRRAEEILWAIANAREVGRLGLEKTTGVLSFLESFMLLLCWSRLDCAFRDGEAARNYWSSHFIARCREMQMRAPVLPGENPVDLCTDSELQTSLLARIRGYVLSEADRSEVGDAVHAVFPPDVSPVCEDITGEVVGPMWPLAQRAVLQGTYMLSVAMEPLVAVMGFVARRGHASFVVNLGASDGKCQAQAVRAGPWRADGQAWRCTAASSPPGTSARSSRPP</sequence>
<proteinExistence type="predicted"/>
<accession>A0A7S4UBV4</accession>
<dbReference type="EMBL" id="HBNR01012643">
    <property type="protein sequence ID" value="CAE4568554.1"/>
    <property type="molecule type" value="Transcribed_RNA"/>
</dbReference>
<dbReference type="AlphaFoldDB" id="A0A7S4UBV4"/>
<name>A0A7S4UBV4_9DINO</name>
<evidence type="ECO:0000256" key="1">
    <source>
        <dbReference type="SAM" id="SignalP"/>
    </source>
</evidence>
<reference evidence="2" key="1">
    <citation type="submission" date="2021-01" db="EMBL/GenBank/DDBJ databases">
        <authorList>
            <person name="Corre E."/>
            <person name="Pelletier E."/>
            <person name="Niang G."/>
            <person name="Scheremetjew M."/>
            <person name="Finn R."/>
            <person name="Kale V."/>
            <person name="Holt S."/>
            <person name="Cochrane G."/>
            <person name="Meng A."/>
            <person name="Brown T."/>
            <person name="Cohen L."/>
        </authorList>
    </citation>
    <scope>NUCLEOTIDE SEQUENCE</scope>
    <source>
        <strain evidence="2">CCMP3105</strain>
    </source>
</reference>
<feature type="chain" id="PRO_5030523087" evidence="1">
    <location>
        <begin position="22"/>
        <end position="292"/>
    </location>
</feature>